<gene>
    <name evidence="3" type="ORF">NCTC13098_02835</name>
</gene>
<evidence type="ECO:0000313" key="4">
    <source>
        <dbReference type="Proteomes" id="UP000274346"/>
    </source>
</evidence>
<dbReference type="PROSITE" id="PS50943">
    <property type="entry name" value="HTH_CROC1"/>
    <property type="match status" value="1"/>
</dbReference>
<dbReference type="AlphaFoldDB" id="A0A3P8IWI1"/>
<dbReference type="Proteomes" id="UP000274346">
    <property type="component" value="Chromosome"/>
</dbReference>
<feature type="domain" description="HTH cro/C1-type" evidence="2">
    <location>
        <begin position="7"/>
        <end position="61"/>
    </location>
</feature>
<dbReference type="InterPro" id="IPR010982">
    <property type="entry name" value="Lambda_DNA-bd_dom_sf"/>
</dbReference>
<accession>A0A3P8IWI1</accession>
<dbReference type="KEGG" id="rtg:NCTC13098_02835"/>
<reference evidence="3 4" key="1">
    <citation type="submission" date="2018-12" db="EMBL/GenBank/DDBJ databases">
        <authorList>
            <consortium name="Pathogen Informatics"/>
        </authorList>
    </citation>
    <scope>NUCLEOTIDE SEQUENCE [LARGE SCALE GENOMIC DNA]</scope>
    <source>
        <strain evidence="3 4">NCTC13098</strain>
    </source>
</reference>
<dbReference type="Pfam" id="PF13560">
    <property type="entry name" value="HTH_31"/>
    <property type="match status" value="1"/>
</dbReference>
<name>A0A3P8IWI1_RAOTE</name>
<dbReference type="EMBL" id="LR131271">
    <property type="protein sequence ID" value="VDR26484.1"/>
    <property type="molecule type" value="Genomic_DNA"/>
</dbReference>
<dbReference type="GO" id="GO:0003677">
    <property type="term" value="F:DNA binding"/>
    <property type="evidence" value="ECO:0007669"/>
    <property type="project" value="InterPro"/>
</dbReference>
<protein>
    <submittedName>
        <fullName evidence="3">Helix-turn-helix</fullName>
    </submittedName>
</protein>
<dbReference type="CDD" id="cd00093">
    <property type="entry name" value="HTH_XRE"/>
    <property type="match status" value="1"/>
</dbReference>
<evidence type="ECO:0000313" key="3">
    <source>
        <dbReference type="EMBL" id="VDR26484.1"/>
    </source>
</evidence>
<evidence type="ECO:0000256" key="1">
    <source>
        <dbReference type="SAM" id="MobiDB-lite"/>
    </source>
</evidence>
<dbReference type="InterPro" id="IPR001387">
    <property type="entry name" value="Cro/C1-type_HTH"/>
</dbReference>
<dbReference type="Gene3D" id="1.10.260.40">
    <property type="entry name" value="lambda repressor-like DNA-binding domains"/>
    <property type="match status" value="1"/>
</dbReference>
<evidence type="ECO:0000259" key="2">
    <source>
        <dbReference type="PROSITE" id="PS50943"/>
    </source>
</evidence>
<feature type="region of interest" description="Disordered" evidence="1">
    <location>
        <begin position="74"/>
        <end position="98"/>
    </location>
</feature>
<dbReference type="SMART" id="SM00530">
    <property type="entry name" value="HTH_XRE"/>
    <property type="match status" value="1"/>
</dbReference>
<sequence>MNLGEKIRAIREAEGLTRDEFGALLEIPIGTLRRYETGRIENIGGDVLIKIVNHTNFHKYMNWLMTDKTDEGAGQIAPALSPDGRDSTLSRRSAKKVG</sequence>
<dbReference type="SUPFAM" id="SSF47413">
    <property type="entry name" value="lambda repressor-like DNA-binding domains"/>
    <property type="match status" value="1"/>
</dbReference>
<proteinExistence type="predicted"/>
<organism evidence="3 4">
    <name type="scientific">Raoultella terrigena</name>
    <name type="common">Klebsiella terrigena</name>
    <dbReference type="NCBI Taxonomy" id="577"/>
    <lineage>
        <taxon>Bacteria</taxon>
        <taxon>Pseudomonadati</taxon>
        <taxon>Pseudomonadota</taxon>
        <taxon>Gammaproteobacteria</taxon>
        <taxon>Enterobacterales</taxon>
        <taxon>Enterobacteriaceae</taxon>
        <taxon>Klebsiella/Raoultella group</taxon>
        <taxon>Raoultella</taxon>
    </lineage>
</organism>